<keyword evidence="1 7" id="KW-1003">Cell membrane</keyword>
<sequence>MNRHALKRTSPRKKVITWVLSVFVVVAFVVAGVFAGRAILKSLGIGVVNDYPGPGGDEVTFVIRDGETGTDIAERLVDEDVIKTYRAFLDAYNTRTPEPTFQPGAYKVQKQSPAADVLDILADPDNRVDIRVTIPEGYRVTQIVARIAEAADLEQGKVQAAVADVKSYDVPQKAKDLNSLEGFLFPATYTIAPEAEPKEIIEQMVAKTNQVLDDLGVEGDDLRYEVMTKASIVQRESANVADMGKVARVIDNRLAQGMHLQMDSTVTYGTGRTDQVEPTTQELQDTSNRYNTYANAGLPIGPIANPGEDAIKAVLNPTPGDWLYFVTVNLDTGETVFSTTQAEHDQAVQQYNAWKAQQGGEQ</sequence>
<accession>A0A7C8FV06</accession>
<dbReference type="AlphaFoldDB" id="A0A7C8FV06"/>
<dbReference type="NCBIfam" id="TIGR00247">
    <property type="entry name" value="endolytic transglycosylase MltG"/>
    <property type="match status" value="1"/>
</dbReference>
<dbReference type="CDD" id="cd08010">
    <property type="entry name" value="MltG_like"/>
    <property type="match status" value="1"/>
</dbReference>
<evidence type="ECO:0000313" key="9">
    <source>
        <dbReference type="Proteomes" id="UP000481339"/>
    </source>
</evidence>
<protein>
    <recommendedName>
        <fullName evidence="7">Endolytic murein transglycosylase</fullName>
        <ecNumber evidence="7">4.2.2.29</ecNumber>
    </recommendedName>
    <alternativeName>
        <fullName evidence="7">Peptidoglycan lytic transglycosylase</fullName>
    </alternativeName>
    <alternativeName>
        <fullName evidence="7">Peptidoglycan polymerization terminase</fullName>
    </alternativeName>
</protein>
<proteinExistence type="inferred from homology"/>
<feature type="site" description="Important for catalytic activity" evidence="7">
    <location>
        <position position="236"/>
    </location>
</feature>
<keyword evidence="5 7" id="KW-0456">Lyase</keyword>
<dbReference type="GO" id="GO:0005886">
    <property type="term" value="C:plasma membrane"/>
    <property type="evidence" value="ECO:0007669"/>
    <property type="project" value="UniProtKB-UniRule"/>
</dbReference>
<dbReference type="Gene3D" id="3.30.1490.480">
    <property type="entry name" value="Endolytic murein transglycosylase"/>
    <property type="match status" value="1"/>
</dbReference>
<comment type="caution">
    <text evidence="8">The sequence shown here is derived from an EMBL/GenBank/DDBJ whole genome shotgun (WGS) entry which is preliminary data.</text>
</comment>
<dbReference type="PANTHER" id="PTHR30518:SF2">
    <property type="entry name" value="ENDOLYTIC MUREIN TRANSGLYCOSYLASE"/>
    <property type="match status" value="1"/>
</dbReference>
<evidence type="ECO:0000256" key="6">
    <source>
        <dbReference type="ARBA" id="ARBA00023316"/>
    </source>
</evidence>
<reference evidence="8 9" key="1">
    <citation type="submission" date="2019-09" db="EMBL/GenBank/DDBJ databases">
        <title>Phylogeny of genus Pseudoclavibacter and closely related genus.</title>
        <authorList>
            <person name="Li Y."/>
        </authorList>
    </citation>
    <scope>NUCLEOTIDE SEQUENCE [LARGE SCALE GENOMIC DNA]</scope>
    <source>
        <strain evidence="8 9">JCM 16921</strain>
    </source>
</reference>
<keyword evidence="3 7" id="KW-1133">Transmembrane helix</keyword>
<comment type="catalytic activity">
    <reaction evidence="7">
        <text>a peptidoglycan chain = a peptidoglycan chain with N-acetyl-1,6-anhydromuramyl-[peptide] at the reducing end + a peptidoglycan chain with N-acetylglucosamine at the non-reducing end.</text>
        <dbReference type="EC" id="4.2.2.29"/>
    </reaction>
</comment>
<evidence type="ECO:0000256" key="5">
    <source>
        <dbReference type="ARBA" id="ARBA00023239"/>
    </source>
</evidence>
<dbReference type="Gene3D" id="3.30.160.60">
    <property type="entry name" value="Classic Zinc Finger"/>
    <property type="match status" value="1"/>
</dbReference>
<evidence type="ECO:0000256" key="1">
    <source>
        <dbReference type="ARBA" id="ARBA00022475"/>
    </source>
</evidence>
<dbReference type="EC" id="4.2.2.29" evidence="7"/>
<evidence type="ECO:0000256" key="7">
    <source>
        <dbReference type="HAMAP-Rule" id="MF_02065"/>
    </source>
</evidence>
<comment type="function">
    <text evidence="7">Functions as a peptidoglycan terminase that cleaves nascent peptidoglycan strands endolytically to terminate their elongation.</text>
</comment>
<dbReference type="OrthoDB" id="9814591at2"/>
<dbReference type="GO" id="GO:0008932">
    <property type="term" value="F:lytic endotransglycosylase activity"/>
    <property type="evidence" value="ECO:0007669"/>
    <property type="project" value="UniProtKB-UniRule"/>
</dbReference>
<dbReference type="Proteomes" id="UP000481339">
    <property type="component" value="Unassembled WGS sequence"/>
</dbReference>
<evidence type="ECO:0000256" key="2">
    <source>
        <dbReference type="ARBA" id="ARBA00022692"/>
    </source>
</evidence>
<gene>
    <name evidence="7 8" type="primary">mltG</name>
    <name evidence="8" type="ORF">F8O02_03580</name>
</gene>
<keyword evidence="2 7" id="KW-0812">Transmembrane</keyword>
<keyword evidence="9" id="KW-1185">Reference proteome</keyword>
<evidence type="ECO:0000256" key="3">
    <source>
        <dbReference type="ARBA" id="ARBA00022989"/>
    </source>
</evidence>
<organism evidence="8 9">
    <name type="scientific">Pseudoclavibacter caeni</name>
    <dbReference type="NCBI Taxonomy" id="908846"/>
    <lineage>
        <taxon>Bacteria</taxon>
        <taxon>Bacillati</taxon>
        <taxon>Actinomycetota</taxon>
        <taxon>Actinomycetes</taxon>
        <taxon>Micrococcales</taxon>
        <taxon>Microbacteriaceae</taxon>
        <taxon>Pseudoclavibacter</taxon>
    </lineage>
</organism>
<keyword evidence="6 7" id="KW-0961">Cell wall biogenesis/degradation</keyword>
<comment type="similarity">
    <text evidence="7">Belongs to the transglycosylase MltG family.</text>
</comment>
<dbReference type="PANTHER" id="PTHR30518">
    <property type="entry name" value="ENDOLYTIC MUREIN TRANSGLYCOSYLASE"/>
    <property type="match status" value="1"/>
</dbReference>
<evidence type="ECO:0000313" key="8">
    <source>
        <dbReference type="EMBL" id="KAB1632948.1"/>
    </source>
</evidence>
<dbReference type="GO" id="GO:0071555">
    <property type="term" value="P:cell wall organization"/>
    <property type="evidence" value="ECO:0007669"/>
    <property type="project" value="UniProtKB-KW"/>
</dbReference>
<dbReference type="GO" id="GO:0009252">
    <property type="term" value="P:peptidoglycan biosynthetic process"/>
    <property type="evidence" value="ECO:0007669"/>
    <property type="project" value="UniProtKB-UniRule"/>
</dbReference>
<dbReference type="RefSeq" id="WP_158035870.1">
    <property type="nucleotide sequence ID" value="NZ_BAAAZV010000003.1"/>
</dbReference>
<name>A0A7C8FV06_9MICO</name>
<keyword evidence="4 7" id="KW-0472">Membrane</keyword>
<dbReference type="EMBL" id="WBKA01000002">
    <property type="protein sequence ID" value="KAB1632948.1"/>
    <property type="molecule type" value="Genomic_DNA"/>
</dbReference>
<dbReference type="InterPro" id="IPR003770">
    <property type="entry name" value="MLTG-like"/>
</dbReference>
<dbReference type="Pfam" id="PF02618">
    <property type="entry name" value="YceG"/>
    <property type="match status" value="1"/>
</dbReference>
<dbReference type="HAMAP" id="MF_02065">
    <property type="entry name" value="MltG"/>
    <property type="match status" value="1"/>
</dbReference>
<evidence type="ECO:0000256" key="4">
    <source>
        <dbReference type="ARBA" id="ARBA00023136"/>
    </source>
</evidence>